<dbReference type="SUPFAM" id="SSF88946">
    <property type="entry name" value="Sigma2 domain of RNA polymerase sigma factors"/>
    <property type="match status" value="1"/>
</dbReference>
<proteinExistence type="inferred from homology"/>
<gene>
    <name evidence="6" type="ORF">F8C76_01730</name>
</gene>
<reference evidence="6 7" key="1">
    <citation type="submission" date="2019-10" db="EMBL/GenBank/DDBJ databases">
        <title>Muricauda olearia CL-SS4 JCM15563 genome.</title>
        <authorList>
            <person name="Liu L."/>
        </authorList>
    </citation>
    <scope>NUCLEOTIDE SEQUENCE [LARGE SCALE GENOMIC DNA]</scope>
    <source>
        <strain evidence="6 7">CL-SS4</strain>
    </source>
</reference>
<dbReference type="InterPro" id="IPR013249">
    <property type="entry name" value="RNA_pol_sigma70_r4_t2"/>
</dbReference>
<dbReference type="GO" id="GO:0016987">
    <property type="term" value="F:sigma factor activity"/>
    <property type="evidence" value="ECO:0007669"/>
    <property type="project" value="UniProtKB-KW"/>
</dbReference>
<dbReference type="InterPro" id="IPR036388">
    <property type="entry name" value="WH-like_DNA-bd_sf"/>
</dbReference>
<sequence length="186" mass="21520">MPIIGVKCNINLDPSMKTSFKNEIKALFLKHYEEWCLISFRYVKDMAEAEDIVHDVIYKMLTLGDKAIEIAHMKGYIVTSIRNLSIKKAGVKNKLSRLEDAEVVVPVELLQEERLIWKEDSKKIQKALDKLPEQSKKVFELCVMGGVKYKNAAEILGISINTVKYHLQKSFKILRINLKNFYLFLL</sequence>
<dbReference type="InterPro" id="IPR013324">
    <property type="entry name" value="RNA_pol_sigma_r3/r4-like"/>
</dbReference>
<accession>A0A6I1E964</accession>
<dbReference type="PANTHER" id="PTHR43133:SF46">
    <property type="entry name" value="RNA POLYMERASE SIGMA-70 FACTOR ECF SUBFAMILY"/>
    <property type="match status" value="1"/>
</dbReference>
<dbReference type="InterPro" id="IPR014284">
    <property type="entry name" value="RNA_pol_sigma-70_dom"/>
</dbReference>
<keyword evidence="4" id="KW-0804">Transcription</keyword>
<comment type="caution">
    <text evidence="6">The sequence shown here is derived from an EMBL/GenBank/DDBJ whole genome shotgun (WGS) entry which is preliminary data.</text>
</comment>
<dbReference type="AlphaFoldDB" id="A0A6I1E964"/>
<dbReference type="Proteomes" id="UP000429785">
    <property type="component" value="Unassembled WGS sequence"/>
</dbReference>
<dbReference type="GO" id="GO:0003677">
    <property type="term" value="F:DNA binding"/>
    <property type="evidence" value="ECO:0007669"/>
    <property type="project" value="InterPro"/>
</dbReference>
<comment type="similarity">
    <text evidence="1">Belongs to the sigma-70 factor family. ECF subfamily.</text>
</comment>
<evidence type="ECO:0000256" key="1">
    <source>
        <dbReference type="ARBA" id="ARBA00010641"/>
    </source>
</evidence>
<evidence type="ECO:0000256" key="2">
    <source>
        <dbReference type="ARBA" id="ARBA00023015"/>
    </source>
</evidence>
<evidence type="ECO:0000256" key="4">
    <source>
        <dbReference type="ARBA" id="ARBA00023163"/>
    </source>
</evidence>
<protein>
    <submittedName>
        <fullName evidence="6">Sigma-70 family RNA polymerase sigma factor</fullName>
    </submittedName>
</protein>
<feature type="domain" description="RNA polymerase sigma factor 70 region 4 type 2" evidence="5">
    <location>
        <begin position="123"/>
        <end position="172"/>
    </location>
</feature>
<organism evidence="6 7">
    <name type="scientific">Flagellimonas olearia</name>
    <dbReference type="NCBI Taxonomy" id="552546"/>
    <lineage>
        <taxon>Bacteria</taxon>
        <taxon>Pseudomonadati</taxon>
        <taxon>Bacteroidota</taxon>
        <taxon>Flavobacteriia</taxon>
        <taxon>Flavobacteriales</taxon>
        <taxon>Flavobacteriaceae</taxon>
        <taxon>Flagellimonas</taxon>
    </lineage>
</organism>
<keyword evidence="2" id="KW-0805">Transcription regulation</keyword>
<evidence type="ECO:0000259" key="5">
    <source>
        <dbReference type="Pfam" id="PF08281"/>
    </source>
</evidence>
<keyword evidence="3" id="KW-0731">Sigma factor</keyword>
<dbReference type="EMBL" id="WELG01000001">
    <property type="protein sequence ID" value="KAB7530254.1"/>
    <property type="molecule type" value="Genomic_DNA"/>
</dbReference>
<dbReference type="Gene3D" id="1.10.1740.10">
    <property type="match status" value="1"/>
</dbReference>
<dbReference type="GO" id="GO:0006352">
    <property type="term" value="P:DNA-templated transcription initiation"/>
    <property type="evidence" value="ECO:0007669"/>
    <property type="project" value="InterPro"/>
</dbReference>
<evidence type="ECO:0000313" key="7">
    <source>
        <dbReference type="Proteomes" id="UP000429785"/>
    </source>
</evidence>
<evidence type="ECO:0000256" key="3">
    <source>
        <dbReference type="ARBA" id="ARBA00023082"/>
    </source>
</evidence>
<evidence type="ECO:0000313" key="6">
    <source>
        <dbReference type="EMBL" id="KAB7530254.1"/>
    </source>
</evidence>
<dbReference type="Pfam" id="PF08281">
    <property type="entry name" value="Sigma70_r4_2"/>
    <property type="match status" value="1"/>
</dbReference>
<dbReference type="InterPro" id="IPR039425">
    <property type="entry name" value="RNA_pol_sigma-70-like"/>
</dbReference>
<dbReference type="SUPFAM" id="SSF88659">
    <property type="entry name" value="Sigma3 and sigma4 domains of RNA polymerase sigma factors"/>
    <property type="match status" value="1"/>
</dbReference>
<dbReference type="PANTHER" id="PTHR43133">
    <property type="entry name" value="RNA POLYMERASE ECF-TYPE SIGMA FACTO"/>
    <property type="match status" value="1"/>
</dbReference>
<dbReference type="Gene3D" id="1.10.10.10">
    <property type="entry name" value="Winged helix-like DNA-binding domain superfamily/Winged helix DNA-binding domain"/>
    <property type="match status" value="1"/>
</dbReference>
<dbReference type="NCBIfam" id="TIGR02937">
    <property type="entry name" value="sigma70-ECF"/>
    <property type="match status" value="1"/>
</dbReference>
<dbReference type="OrthoDB" id="9772248at2"/>
<name>A0A6I1E964_9FLAO</name>
<dbReference type="InterPro" id="IPR013325">
    <property type="entry name" value="RNA_pol_sigma_r2"/>
</dbReference>